<dbReference type="PANTHER" id="PTHR13604:SF0">
    <property type="entry name" value="ABASIC SITE PROCESSING PROTEIN HMCES"/>
    <property type="match status" value="1"/>
</dbReference>
<comment type="similarity">
    <text evidence="1 8">Belongs to the SOS response-associated peptidase family.</text>
</comment>
<dbReference type="GO" id="GO:0003697">
    <property type="term" value="F:single-stranded DNA binding"/>
    <property type="evidence" value="ECO:0007669"/>
    <property type="project" value="InterPro"/>
</dbReference>
<dbReference type="GO" id="GO:0016829">
    <property type="term" value="F:lyase activity"/>
    <property type="evidence" value="ECO:0007669"/>
    <property type="project" value="UniProtKB-KW"/>
</dbReference>
<comment type="caution">
    <text evidence="9">The sequence shown here is derived from an EMBL/GenBank/DDBJ whole genome shotgun (WGS) entry which is preliminary data.</text>
</comment>
<dbReference type="Pfam" id="PF02586">
    <property type="entry name" value="SRAP"/>
    <property type="match status" value="1"/>
</dbReference>
<evidence type="ECO:0000256" key="6">
    <source>
        <dbReference type="ARBA" id="ARBA00023125"/>
    </source>
</evidence>
<keyword evidence="10" id="KW-1185">Reference proteome</keyword>
<dbReference type="AlphaFoldDB" id="A0A229W079"/>
<evidence type="ECO:0000256" key="3">
    <source>
        <dbReference type="ARBA" id="ARBA00022763"/>
    </source>
</evidence>
<keyword evidence="4 8" id="KW-0378">Hydrolase</keyword>
<proteinExistence type="inferred from homology"/>
<dbReference type="Proteomes" id="UP000215433">
    <property type="component" value="Unassembled WGS sequence"/>
</dbReference>
<evidence type="ECO:0000256" key="4">
    <source>
        <dbReference type="ARBA" id="ARBA00022801"/>
    </source>
</evidence>
<dbReference type="EMBL" id="NEWD01000004">
    <property type="protein sequence ID" value="OXN01255.1"/>
    <property type="molecule type" value="Genomic_DNA"/>
</dbReference>
<keyword evidence="5" id="KW-0190">Covalent protein-DNA linkage</keyword>
<dbReference type="GO" id="GO:0106300">
    <property type="term" value="P:protein-DNA covalent cross-linking repair"/>
    <property type="evidence" value="ECO:0007669"/>
    <property type="project" value="InterPro"/>
</dbReference>
<sequence length="236" mass="26326">MCRRFAIDLDWDAVAERFAVDDDDVNAPTLPAVSYDVAPGQTIAVVAQGGDGRRRLTGARWSLVPRWSATDDLPYPTYNARVESAASKPTFAESTRSMRCIIPASGYYEWRGMRPFYFHAADDAPLFMAGLYSWWRASDSMPWLLTATIITCRAVDGPASVHDRMPLLVSPVMRDAWLDPTVDGSTLLGPAYERGLALSRALAFHEVAPLDEAERAGVHDRRLIRPVVREEPLRLF</sequence>
<organism evidence="9 10">
    <name type="scientific">Bifidobacterium vansinderenii</name>
    <dbReference type="NCBI Taxonomy" id="1984871"/>
    <lineage>
        <taxon>Bacteria</taxon>
        <taxon>Bacillati</taxon>
        <taxon>Actinomycetota</taxon>
        <taxon>Actinomycetes</taxon>
        <taxon>Bifidobacteriales</taxon>
        <taxon>Bifidobacteriaceae</taxon>
        <taxon>Bifidobacterium</taxon>
    </lineage>
</organism>
<protein>
    <recommendedName>
        <fullName evidence="8">Abasic site processing protein</fullName>
        <ecNumber evidence="8">3.4.-.-</ecNumber>
    </recommendedName>
</protein>
<evidence type="ECO:0000256" key="1">
    <source>
        <dbReference type="ARBA" id="ARBA00008136"/>
    </source>
</evidence>
<dbReference type="EC" id="3.4.-.-" evidence="8"/>
<evidence type="ECO:0000256" key="7">
    <source>
        <dbReference type="ARBA" id="ARBA00023239"/>
    </source>
</evidence>
<evidence type="ECO:0000256" key="8">
    <source>
        <dbReference type="RuleBase" id="RU364100"/>
    </source>
</evidence>
<evidence type="ECO:0000313" key="9">
    <source>
        <dbReference type="EMBL" id="OXN01255.1"/>
    </source>
</evidence>
<dbReference type="Gene3D" id="3.90.1680.10">
    <property type="entry name" value="SOS response associated peptidase-like"/>
    <property type="match status" value="1"/>
</dbReference>
<reference evidence="9 10" key="1">
    <citation type="submission" date="2017-05" db="EMBL/GenBank/DDBJ databases">
        <title>Bifidobacterium vansinderenii sp. nov.</title>
        <authorList>
            <person name="Lugli G.A."/>
            <person name="Duranti S."/>
            <person name="Mangifesta M."/>
        </authorList>
    </citation>
    <scope>NUCLEOTIDE SEQUENCE [LARGE SCALE GENOMIC DNA]</scope>
    <source>
        <strain evidence="9 10">Tam10B</strain>
    </source>
</reference>
<dbReference type="RefSeq" id="WP_093959468.1">
    <property type="nucleotide sequence ID" value="NZ_NEWD01000004.1"/>
</dbReference>
<keyword evidence="7" id="KW-0456">Lyase</keyword>
<dbReference type="GO" id="GO:0006508">
    <property type="term" value="P:proteolysis"/>
    <property type="evidence" value="ECO:0007669"/>
    <property type="project" value="UniProtKB-KW"/>
</dbReference>
<name>A0A229W079_9BIFI</name>
<dbReference type="InterPro" id="IPR036590">
    <property type="entry name" value="SRAP-like"/>
</dbReference>
<dbReference type="PANTHER" id="PTHR13604">
    <property type="entry name" value="DC12-RELATED"/>
    <property type="match status" value="1"/>
</dbReference>
<dbReference type="OrthoDB" id="9782620at2"/>
<keyword evidence="2 8" id="KW-0645">Protease</keyword>
<gene>
    <name evidence="9" type="ORF">Tam10B_0255</name>
</gene>
<evidence type="ECO:0000256" key="2">
    <source>
        <dbReference type="ARBA" id="ARBA00022670"/>
    </source>
</evidence>
<dbReference type="SUPFAM" id="SSF143081">
    <property type="entry name" value="BB1717-like"/>
    <property type="match status" value="1"/>
</dbReference>
<dbReference type="InterPro" id="IPR003738">
    <property type="entry name" value="SRAP"/>
</dbReference>
<evidence type="ECO:0000313" key="10">
    <source>
        <dbReference type="Proteomes" id="UP000215433"/>
    </source>
</evidence>
<keyword evidence="3" id="KW-0227">DNA damage</keyword>
<keyword evidence="6" id="KW-0238">DNA-binding</keyword>
<evidence type="ECO:0000256" key="5">
    <source>
        <dbReference type="ARBA" id="ARBA00023124"/>
    </source>
</evidence>
<accession>A0A229W079</accession>
<dbReference type="GO" id="GO:0008233">
    <property type="term" value="F:peptidase activity"/>
    <property type="evidence" value="ECO:0007669"/>
    <property type="project" value="UniProtKB-KW"/>
</dbReference>